<dbReference type="AlphaFoldDB" id="A0A0F9VAE1"/>
<evidence type="ECO:0000313" key="1">
    <source>
        <dbReference type="EMBL" id="KKN70521.1"/>
    </source>
</evidence>
<gene>
    <name evidence="1" type="ORF">LCGC14_0429520</name>
</gene>
<comment type="caution">
    <text evidence="1">The sequence shown here is derived from an EMBL/GenBank/DDBJ whole genome shotgun (WGS) entry which is preliminary data.</text>
</comment>
<sequence>MTEIVGKVISHLTKSCGLCVVIKFETTKGDPLEQTFQNKDCQEHKRS</sequence>
<reference evidence="1" key="1">
    <citation type="journal article" date="2015" name="Nature">
        <title>Complex archaea that bridge the gap between prokaryotes and eukaryotes.</title>
        <authorList>
            <person name="Spang A."/>
            <person name="Saw J.H."/>
            <person name="Jorgensen S.L."/>
            <person name="Zaremba-Niedzwiedzka K."/>
            <person name="Martijn J."/>
            <person name="Lind A.E."/>
            <person name="van Eijk R."/>
            <person name="Schleper C."/>
            <person name="Guy L."/>
            <person name="Ettema T.J."/>
        </authorList>
    </citation>
    <scope>NUCLEOTIDE SEQUENCE</scope>
</reference>
<accession>A0A0F9VAE1</accession>
<name>A0A0F9VAE1_9ZZZZ</name>
<proteinExistence type="predicted"/>
<protein>
    <submittedName>
        <fullName evidence="1">Uncharacterized protein</fullName>
    </submittedName>
</protein>
<organism evidence="1">
    <name type="scientific">marine sediment metagenome</name>
    <dbReference type="NCBI Taxonomy" id="412755"/>
    <lineage>
        <taxon>unclassified sequences</taxon>
        <taxon>metagenomes</taxon>
        <taxon>ecological metagenomes</taxon>
    </lineage>
</organism>
<dbReference type="EMBL" id="LAZR01000401">
    <property type="protein sequence ID" value="KKN70521.1"/>
    <property type="molecule type" value="Genomic_DNA"/>
</dbReference>